<organism evidence="2 3">
    <name type="scientific">Paspalum notatum var. saurae</name>
    <dbReference type="NCBI Taxonomy" id="547442"/>
    <lineage>
        <taxon>Eukaryota</taxon>
        <taxon>Viridiplantae</taxon>
        <taxon>Streptophyta</taxon>
        <taxon>Embryophyta</taxon>
        <taxon>Tracheophyta</taxon>
        <taxon>Spermatophyta</taxon>
        <taxon>Magnoliopsida</taxon>
        <taxon>Liliopsida</taxon>
        <taxon>Poales</taxon>
        <taxon>Poaceae</taxon>
        <taxon>PACMAD clade</taxon>
        <taxon>Panicoideae</taxon>
        <taxon>Andropogonodae</taxon>
        <taxon>Paspaleae</taxon>
        <taxon>Paspalinae</taxon>
        <taxon>Paspalum</taxon>
    </lineage>
</organism>
<feature type="region of interest" description="Disordered" evidence="1">
    <location>
        <begin position="41"/>
        <end position="73"/>
    </location>
</feature>
<sequence>PISTHVSRRPPLVRRGAAPELSVRGNLLATILAAAEPHPVGLRRAAPPHSRRGARLLAASSSCSTPRQGANRSHRGFPIADLSAPDHLLLPQWRLRSGASGITPLRSSSAEGNTAVAAPALASIPPVVANPGMGDSPAVASWFIGDLFTYVQGKDAALSVSRLLRAGASLFYLCGGCWGKINQFLRADVHRSEGQMLLFASVRMDLSHNNGFESTMDANHSVSPVPAHHDSNQGSIQEKQNTTPRTK</sequence>
<protein>
    <submittedName>
        <fullName evidence="2">Uncharacterized protein</fullName>
    </submittedName>
</protein>
<feature type="non-terminal residue" evidence="2">
    <location>
        <position position="247"/>
    </location>
</feature>
<evidence type="ECO:0000256" key="1">
    <source>
        <dbReference type="SAM" id="MobiDB-lite"/>
    </source>
</evidence>
<dbReference type="EMBL" id="CP144748">
    <property type="protein sequence ID" value="WVZ68721.1"/>
    <property type="molecule type" value="Genomic_DNA"/>
</dbReference>
<accession>A0AAQ3WPK3</accession>
<keyword evidence="3" id="KW-1185">Reference proteome</keyword>
<proteinExistence type="predicted"/>
<name>A0AAQ3WPK3_PASNO</name>
<feature type="compositionally biased region" description="Polar residues" evidence="1">
    <location>
        <begin position="232"/>
        <end position="247"/>
    </location>
</feature>
<dbReference type="Proteomes" id="UP001341281">
    <property type="component" value="Chromosome 04"/>
</dbReference>
<feature type="compositionally biased region" description="Polar residues" evidence="1">
    <location>
        <begin position="213"/>
        <end position="222"/>
    </location>
</feature>
<feature type="compositionally biased region" description="Polar residues" evidence="1">
    <location>
        <begin position="59"/>
        <end position="71"/>
    </location>
</feature>
<gene>
    <name evidence="2" type="ORF">U9M48_017626</name>
</gene>
<reference evidence="2 3" key="1">
    <citation type="submission" date="2024-02" db="EMBL/GenBank/DDBJ databases">
        <title>High-quality chromosome-scale genome assembly of Pensacola bahiagrass (Paspalum notatum Flugge var. saurae).</title>
        <authorList>
            <person name="Vega J.M."/>
            <person name="Podio M."/>
            <person name="Orjuela J."/>
            <person name="Siena L.A."/>
            <person name="Pessino S.C."/>
            <person name="Combes M.C."/>
            <person name="Mariac C."/>
            <person name="Albertini E."/>
            <person name="Pupilli F."/>
            <person name="Ortiz J.P.A."/>
            <person name="Leblanc O."/>
        </authorList>
    </citation>
    <scope>NUCLEOTIDE SEQUENCE [LARGE SCALE GENOMIC DNA]</scope>
    <source>
        <strain evidence="2">R1</strain>
        <tissue evidence="2">Leaf</tissue>
    </source>
</reference>
<feature type="region of interest" description="Disordered" evidence="1">
    <location>
        <begin position="213"/>
        <end position="247"/>
    </location>
</feature>
<evidence type="ECO:0000313" key="2">
    <source>
        <dbReference type="EMBL" id="WVZ68721.1"/>
    </source>
</evidence>
<evidence type="ECO:0000313" key="3">
    <source>
        <dbReference type="Proteomes" id="UP001341281"/>
    </source>
</evidence>
<dbReference type="AlphaFoldDB" id="A0AAQ3WPK3"/>